<comment type="caution">
    <text evidence="3">The sequence shown here is derived from an EMBL/GenBank/DDBJ whole genome shotgun (WGS) entry which is preliminary data.</text>
</comment>
<name>A0AA39FT00_MICHY</name>
<dbReference type="AlphaFoldDB" id="A0AA39FT00"/>
<organism evidence="3 4">
    <name type="scientific">Microctonus hyperodae</name>
    <name type="common">Parasitoid wasp</name>
    <dbReference type="NCBI Taxonomy" id="165561"/>
    <lineage>
        <taxon>Eukaryota</taxon>
        <taxon>Metazoa</taxon>
        <taxon>Ecdysozoa</taxon>
        <taxon>Arthropoda</taxon>
        <taxon>Hexapoda</taxon>
        <taxon>Insecta</taxon>
        <taxon>Pterygota</taxon>
        <taxon>Neoptera</taxon>
        <taxon>Endopterygota</taxon>
        <taxon>Hymenoptera</taxon>
        <taxon>Apocrita</taxon>
        <taxon>Ichneumonoidea</taxon>
        <taxon>Braconidae</taxon>
        <taxon>Euphorinae</taxon>
        <taxon>Microctonus</taxon>
    </lineage>
</organism>
<protein>
    <submittedName>
        <fullName evidence="3">Uncharacterized protein</fullName>
    </submittedName>
</protein>
<feature type="region of interest" description="Disordered" evidence="1">
    <location>
        <begin position="198"/>
        <end position="225"/>
    </location>
</feature>
<dbReference type="Proteomes" id="UP001168972">
    <property type="component" value="Unassembled WGS sequence"/>
</dbReference>
<evidence type="ECO:0000256" key="2">
    <source>
        <dbReference type="SAM" id="SignalP"/>
    </source>
</evidence>
<reference evidence="3" key="2">
    <citation type="submission" date="2023-03" db="EMBL/GenBank/DDBJ databases">
        <authorList>
            <person name="Inwood S.N."/>
            <person name="Skelly J.G."/>
            <person name="Guhlin J."/>
            <person name="Harrop T.W.R."/>
            <person name="Goldson S.G."/>
            <person name="Dearden P.K."/>
        </authorList>
    </citation>
    <scope>NUCLEOTIDE SEQUENCE</scope>
    <source>
        <strain evidence="3">Lincoln</strain>
        <tissue evidence="3">Whole body</tissue>
    </source>
</reference>
<evidence type="ECO:0000313" key="4">
    <source>
        <dbReference type="Proteomes" id="UP001168972"/>
    </source>
</evidence>
<accession>A0AA39FT00</accession>
<gene>
    <name evidence="3" type="ORF">PV327_008920</name>
</gene>
<feature type="chain" id="PRO_5041262159" evidence="2">
    <location>
        <begin position="28"/>
        <end position="312"/>
    </location>
</feature>
<keyword evidence="4" id="KW-1185">Reference proteome</keyword>
<evidence type="ECO:0000313" key="3">
    <source>
        <dbReference type="EMBL" id="KAK0175143.1"/>
    </source>
</evidence>
<reference evidence="3" key="1">
    <citation type="journal article" date="2023" name="bioRxiv">
        <title>Scaffold-level genome assemblies of two parasitoid biocontrol wasps reveal the parthenogenesis mechanism and an associated novel virus.</title>
        <authorList>
            <person name="Inwood S."/>
            <person name="Skelly J."/>
            <person name="Guhlin J."/>
            <person name="Harrop T."/>
            <person name="Goldson S."/>
            <person name="Dearden P."/>
        </authorList>
    </citation>
    <scope>NUCLEOTIDE SEQUENCE</scope>
    <source>
        <strain evidence="3">Lincoln</strain>
        <tissue evidence="3">Whole body</tissue>
    </source>
</reference>
<feature type="signal peptide" evidence="2">
    <location>
        <begin position="1"/>
        <end position="27"/>
    </location>
</feature>
<dbReference type="EMBL" id="JAQQBR010000005">
    <property type="protein sequence ID" value="KAK0175143.1"/>
    <property type="molecule type" value="Genomic_DNA"/>
</dbReference>
<keyword evidence="2" id="KW-0732">Signal</keyword>
<proteinExistence type="predicted"/>
<feature type="compositionally biased region" description="Polar residues" evidence="1">
    <location>
        <begin position="198"/>
        <end position="210"/>
    </location>
</feature>
<evidence type="ECO:0000256" key="1">
    <source>
        <dbReference type="SAM" id="MobiDB-lite"/>
    </source>
</evidence>
<sequence>MASIVELFGAICFISLQLVVFLNSVQGGFLKSVNNATDHESSWTSGRLKRSLADVMPNKLEIQIQYEMQDVEYVTLVKTSQKLANLHLPVDAPANYFFRDTVMNDIGEFVMYQDLARSSAIVYFEKLKAIFGVFGTDYYIFGCPLQWDENGMVLEAVKSPYLVKREGIPFQLGPNVFTHNEINNVQGTHEMDRNHEQIMNPQAGPSTRPDSIQEHGGGMSDDRNKKCNEKYGSVKYYLETLVFISKGVTDIFCNVFKDDCINEIVRYYLVYFNAVDLFFRKLKLHGMDISINIAKIVIEDVGIGYFDQLNHV</sequence>